<comment type="caution">
    <text evidence="2">The sequence shown here is derived from an EMBL/GenBank/DDBJ whole genome shotgun (WGS) entry which is preliminary data.</text>
</comment>
<reference evidence="2" key="1">
    <citation type="submission" date="2017-07" db="EMBL/GenBank/DDBJ databases">
        <title>Taro Niue Genome Assembly and Annotation.</title>
        <authorList>
            <person name="Atibalentja N."/>
            <person name="Keating K."/>
            <person name="Fields C.J."/>
        </authorList>
    </citation>
    <scope>NUCLEOTIDE SEQUENCE</scope>
    <source>
        <strain evidence="2">Niue_2</strain>
        <tissue evidence="2">Leaf</tissue>
    </source>
</reference>
<dbReference type="AlphaFoldDB" id="A0A843TF03"/>
<dbReference type="Proteomes" id="UP000652761">
    <property type="component" value="Unassembled WGS sequence"/>
</dbReference>
<keyword evidence="3" id="KW-1185">Reference proteome</keyword>
<proteinExistence type="predicted"/>
<name>A0A843TF03_COLES</name>
<protein>
    <submittedName>
        <fullName evidence="2">Uncharacterized protein</fullName>
    </submittedName>
</protein>
<feature type="transmembrane region" description="Helical" evidence="1">
    <location>
        <begin position="50"/>
        <end position="72"/>
    </location>
</feature>
<evidence type="ECO:0000256" key="1">
    <source>
        <dbReference type="SAM" id="Phobius"/>
    </source>
</evidence>
<accession>A0A843TF03</accession>
<feature type="non-terminal residue" evidence="2">
    <location>
        <position position="119"/>
    </location>
</feature>
<keyword evidence="1" id="KW-0812">Transmembrane</keyword>
<keyword evidence="1" id="KW-1133">Transmembrane helix</keyword>
<gene>
    <name evidence="2" type="ORF">Taro_002740</name>
</gene>
<evidence type="ECO:0000313" key="3">
    <source>
        <dbReference type="Proteomes" id="UP000652761"/>
    </source>
</evidence>
<dbReference type="EMBL" id="NMUH01000067">
    <property type="protein sequence ID" value="MQL70418.1"/>
    <property type="molecule type" value="Genomic_DNA"/>
</dbReference>
<organism evidence="2 3">
    <name type="scientific">Colocasia esculenta</name>
    <name type="common">Wild taro</name>
    <name type="synonym">Arum esculentum</name>
    <dbReference type="NCBI Taxonomy" id="4460"/>
    <lineage>
        <taxon>Eukaryota</taxon>
        <taxon>Viridiplantae</taxon>
        <taxon>Streptophyta</taxon>
        <taxon>Embryophyta</taxon>
        <taxon>Tracheophyta</taxon>
        <taxon>Spermatophyta</taxon>
        <taxon>Magnoliopsida</taxon>
        <taxon>Liliopsida</taxon>
        <taxon>Araceae</taxon>
        <taxon>Aroideae</taxon>
        <taxon>Colocasieae</taxon>
        <taxon>Colocasia</taxon>
    </lineage>
</organism>
<evidence type="ECO:0000313" key="2">
    <source>
        <dbReference type="EMBL" id="MQL70418.1"/>
    </source>
</evidence>
<keyword evidence="1" id="KW-0472">Membrane</keyword>
<sequence>MCSVCTSTDRNLTVTFAAVKILGRRQPLVPLTSVGGNLCAAKFVWVSQNLNFHICVTVFGLVVVCAYCGIYVESGTSSRLCRPRRIPRLHSRLSWRLRLRLQLQFPRSMAMVVLPSWSD</sequence>